<sequence length="70" mass="7912">MVIHHHTITIFGCAEGLGTGLEVRRLVEGILKRPLVQQWLYTDNQLLDDRVCCSLSPCPSFLLLLSFTDK</sequence>
<dbReference type="InterPro" id="IPR029071">
    <property type="entry name" value="Ubiquitin-like_domsf"/>
</dbReference>
<name>A0A8I3NHQ2_CANLF</name>
<dbReference type="OrthoDB" id="7537057at2759"/>
<reference evidence="1" key="1">
    <citation type="submission" date="2020-03" db="EMBL/GenBank/DDBJ databases">
        <title>Long-read based genome assembly of a Labrador retriever dog.</title>
        <authorList>
            <person name="Eory L."/>
            <person name="Zhang W."/>
            <person name="Schoenebeck J."/>
        </authorList>
    </citation>
    <scope>NUCLEOTIDE SEQUENCE [LARGE SCALE GENOMIC DNA]</scope>
    <source>
        <strain evidence="1">Labrador retriever</strain>
    </source>
</reference>
<dbReference type="Gene3D" id="3.10.20.90">
    <property type="entry name" value="Phosphatidylinositol 3-kinase Catalytic Subunit, Chain A, domain 1"/>
    <property type="match status" value="1"/>
</dbReference>
<organism evidence="1 2">
    <name type="scientific">Canis lupus familiaris</name>
    <name type="common">Dog</name>
    <name type="synonym">Canis familiaris</name>
    <dbReference type="NCBI Taxonomy" id="9615"/>
    <lineage>
        <taxon>Eukaryota</taxon>
        <taxon>Metazoa</taxon>
        <taxon>Chordata</taxon>
        <taxon>Craniata</taxon>
        <taxon>Vertebrata</taxon>
        <taxon>Euteleostomi</taxon>
        <taxon>Mammalia</taxon>
        <taxon>Eutheria</taxon>
        <taxon>Laurasiatheria</taxon>
        <taxon>Carnivora</taxon>
        <taxon>Caniformia</taxon>
        <taxon>Canidae</taxon>
        <taxon>Canis</taxon>
    </lineage>
</organism>
<proteinExistence type="predicted"/>
<accession>A0A8I3NHQ2</accession>
<keyword evidence="2" id="KW-1185">Reference proteome</keyword>
<dbReference type="SUPFAM" id="SSF54236">
    <property type="entry name" value="Ubiquitin-like"/>
    <property type="match status" value="1"/>
</dbReference>
<dbReference type="Proteomes" id="UP000805418">
    <property type="component" value="Chromosome 5"/>
</dbReference>
<dbReference type="Ensembl" id="ENSCAFT00845019722.1">
    <property type="protein sequence ID" value="ENSCAFP00845015435.1"/>
    <property type="gene ID" value="ENSCAFG00845011130.1"/>
</dbReference>
<dbReference type="AlphaFoldDB" id="A0A8I3NHQ2"/>
<reference evidence="1" key="3">
    <citation type="submission" date="2025-09" db="UniProtKB">
        <authorList>
            <consortium name="Ensembl"/>
        </authorList>
    </citation>
    <scope>IDENTIFICATION</scope>
    <source>
        <strain evidence="1">Boxer</strain>
    </source>
</reference>
<dbReference type="GeneTree" id="ENSGT01030000237712"/>
<reference evidence="1" key="2">
    <citation type="submission" date="2025-08" db="UniProtKB">
        <authorList>
            <consortium name="Ensembl"/>
        </authorList>
    </citation>
    <scope>IDENTIFICATION</scope>
    <source>
        <strain evidence="1">Boxer</strain>
    </source>
</reference>
<evidence type="ECO:0000313" key="2">
    <source>
        <dbReference type="Proteomes" id="UP000805418"/>
    </source>
</evidence>
<evidence type="ECO:0000313" key="1">
    <source>
        <dbReference type="Ensembl" id="ENSCAFP00845015435.1"/>
    </source>
</evidence>
<protein>
    <submittedName>
        <fullName evidence="1">Uncharacterized protein</fullName>
    </submittedName>
</protein>